<keyword evidence="3" id="KW-0862">Zinc</keyword>
<feature type="domain" description="GRF-type" evidence="7">
    <location>
        <begin position="43"/>
        <end position="84"/>
    </location>
</feature>
<dbReference type="PROSITE" id="PS51999">
    <property type="entry name" value="ZF_GRF"/>
    <property type="match status" value="1"/>
</dbReference>
<dbReference type="GO" id="GO:0008270">
    <property type="term" value="F:zinc ion binding"/>
    <property type="evidence" value="ECO:0007669"/>
    <property type="project" value="UniProtKB-KW"/>
</dbReference>
<name>A0A1W0VZR5_SORBI</name>
<keyword evidence="2 4" id="KW-0863">Zinc-finger</keyword>
<evidence type="ECO:0000256" key="4">
    <source>
        <dbReference type="PROSITE-ProRule" id="PRU01343"/>
    </source>
</evidence>
<evidence type="ECO:0000256" key="3">
    <source>
        <dbReference type="ARBA" id="ARBA00022833"/>
    </source>
</evidence>
<gene>
    <name evidence="8" type="ORF">SORBI_3003G311300</name>
</gene>
<protein>
    <recommendedName>
        <fullName evidence="7">GRF-type domain-containing protein</fullName>
    </recommendedName>
</protein>
<keyword evidence="1" id="KW-0479">Metal-binding</keyword>
<dbReference type="Gramene" id="OQU87628">
    <property type="protein sequence ID" value="OQU87628"/>
    <property type="gene ID" value="SORBI_3003G311300"/>
</dbReference>
<keyword evidence="6" id="KW-1133">Transmembrane helix</keyword>
<dbReference type="InterPro" id="IPR010666">
    <property type="entry name" value="Znf_GRF"/>
</dbReference>
<dbReference type="Pfam" id="PF06839">
    <property type="entry name" value="Zn_ribbon_GRF"/>
    <property type="match status" value="1"/>
</dbReference>
<keyword evidence="6" id="KW-0812">Transmembrane</keyword>
<dbReference type="eggNOG" id="ENOG502RRTS">
    <property type="taxonomic scope" value="Eukaryota"/>
</dbReference>
<organism evidence="8 9">
    <name type="scientific">Sorghum bicolor</name>
    <name type="common">Sorghum</name>
    <name type="synonym">Sorghum vulgare</name>
    <dbReference type="NCBI Taxonomy" id="4558"/>
    <lineage>
        <taxon>Eukaryota</taxon>
        <taxon>Viridiplantae</taxon>
        <taxon>Streptophyta</taxon>
        <taxon>Embryophyta</taxon>
        <taxon>Tracheophyta</taxon>
        <taxon>Spermatophyta</taxon>
        <taxon>Magnoliopsida</taxon>
        <taxon>Liliopsida</taxon>
        <taxon>Poales</taxon>
        <taxon>Poaceae</taxon>
        <taxon>PACMAD clade</taxon>
        <taxon>Panicoideae</taxon>
        <taxon>Andropogonodae</taxon>
        <taxon>Andropogoneae</taxon>
        <taxon>Sorghinae</taxon>
        <taxon>Sorghum</taxon>
    </lineage>
</organism>
<dbReference type="InParanoid" id="A0A1W0VZR5"/>
<evidence type="ECO:0000256" key="6">
    <source>
        <dbReference type="SAM" id="Phobius"/>
    </source>
</evidence>
<evidence type="ECO:0000256" key="2">
    <source>
        <dbReference type="ARBA" id="ARBA00022771"/>
    </source>
</evidence>
<dbReference type="AlphaFoldDB" id="A0A1W0VZR5"/>
<dbReference type="OMA" id="GRWYYRC"/>
<reference evidence="8 9" key="1">
    <citation type="journal article" date="2009" name="Nature">
        <title>The Sorghum bicolor genome and the diversification of grasses.</title>
        <authorList>
            <person name="Paterson A.H."/>
            <person name="Bowers J.E."/>
            <person name="Bruggmann R."/>
            <person name="Dubchak I."/>
            <person name="Grimwood J."/>
            <person name="Gundlach H."/>
            <person name="Haberer G."/>
            <person name="Hellsten U."/>
            <person name="Mitros T."/>
            <person name="Poliakov A."/>
            <person name="Schmutz J."/>
            <person name="Spannagl M."/>
            <person name="Tang H."/>
            <person name="Wang X."/>
            <person name="Wicker T."/>
            <person name="Bharti A.K."/>
            <person name="Chapman J."/>
            <person name="Feltus F.A."/>
            <person name="Gowik U."/>
            <person name="Grigoriev I.V."/>
            <person name="Lyons E."/>
            <person name="Maher C.A."/>
            <person name="Martis M."/>
            <person name="Narechania A."/>
            <person name="Otillar R.P."/>
            <person name="Penning B.W."/>
            <person name="Salamov A.A."/>
            <person name="Wang Y."/>
            <person name="Zhang L."/>
            <person name="Carpita N.C."/>
            <person name="Freeling M."/>
            <person name="Gingle A.R."/>
            <person name="Hash C.T."/>
            <person name="Keller B."/>
            <person name="Klein P."/>
            <person name="Kresovich S."/>
            <person name="McCann M.C."/>
            <person name="Ming R."/>
            <person name="Peterson D.G."/>
            <person name="Mehboob-ur-Rahman"/>
            <person name="Ware D."/>
            <person name="Westhoff P."/>
            <person name="Mayer K.F."/>
            <person name="Messing J."/>
            <person name="Rokhsar D.S."/>
        </authorList>
    </citation>
    <scope>NUCLEOTIDE SEQUENCE [LARGE SCALE GENOMIC DNA]</scope>
    <source>
        <strain evidence="9">cv. BTx623</strain>
    </source>
</reference>
<evidence type="ECO:0000313" key="9">
    <source>
        <dbReference type="Proteomes" id="UP000000768"/>
    </source>
</evidence>
<keyword evidence="6" id="KW-0472">Membrane</keyword>
<dbReference type="PANTHER" id="PTHR33248">
    <property type="entry name" value="ZINC ION-BINDING PROTEIN"/>
    <property type="match status" value="1"/>
</dbReference>
<proteinExistence type="predicted"/>
<dbReference type="Proteomes" id="UP000000768">
    <property type="component" value="Chromosome 3"/>
</dbReference>
<evidence type="ECO:0000313" key="8">
    <source>
        <dbReference type="EMBL" id="OQU87628.1"/>
    </source>
</evidence>
<evidence type="ECO:0000256" key="1">
    <source>
        <dbReference type="ARBA" id="ARBA00022723"/>
    </source>
</evidence>
<dbReference type="OrthoDB" id="595554at2759"/>
<sequence>MASSSGSSRSLGNPPDYWRRNMDSSSPIPYREGPLEYSPAVLCKCGAKAAQFISWSSTNPGLRYRKCARARAGGCDFFSWVDPPTGGFMKQLLLDLHDAVKYWCGETAVAESRLEDARVESARVLYGVTQENHRLRVMVAELQVAGEARAQLEARIRTLQKERRFFICALGGVCVGFMVVCLRLWRM</sequence>
<dbReference type="EMBL" id="CM000762">
    <property type="protein sequence ID" value="OQU87628.1"/>
    <property type="molecule type" value="Genomic_DNA"/>
</dbReference>
<evidence type="ECO:0000256" key="5">
    <source>
        <dbReference type="SAM" id="MobiDB-lite"/>
    </source>
</evidence>
<keyword evidence="9" id="KW-1185">Reference proteome</keyword>
<evidence type="ECO:0000259" key="7">
    <source>
        <dbReference type="PROSITE" id="PS51999"/>
    </source>
</evidence>
<reference evidence="9" key="2">
    <citation type="journal article" date="2018" name="Plant J.">
        <title>The Sorghum bicolor reference genome: improved assembly, gene annotations, a transcriptome atlas, and signatures of genome organization.</title>
        <authorList>
            <person name="McCormick R.F."/>
            <person name="Truong S.K."/>
            <person name="Sreedasyam A."/>
            <person name="Jenkins J."/>
            <person name="Shu S."/>
            <person name="Sims D."/>
            <person name="Kennedy M."/>
            <person name="Amirebrahimi M."/>
            <person name="Weers B.D."/>
            <person name="McKinley B."/>
            <person name="Mattison A."/>
            <person name="Morishige D.T."/>
            <person name="Grimwood J."/>
            <person name="Schmutz J."/>
            <person name="Mullet J.E."/>
        </authorList>
    </citation>
    <scope>NUCLEOTIDE SEQUENCE [LARGE SCALE GENOMIC DNA]</scope>
    <source>
        <strain evidence="9">cv. BTx623</strain>
    </source>
</reference>
<feature type="compositionally biased region" description="Low complexity" evidence="5">
    <location>
        <begin position="1"/>
        <end position="10"/>
    </location>
</feature>
<feature type="transmembrane region" description="Helical" evidence="6">
    <location>
        <begin position="165"/>
        <end position="185"/>
    </location>
</feature>
<feature type="region of interest" description="Disordered" evidence="5">
    <location>
        <begin position="1"/>
        <end position="22"/>
    </location>
</feature>
<accession>A0A1W0VZR5</accession>